<protein>
    <recommendedName>
        <fullName evidence="3">HTH luxR-type domain-containing protein</fullName>
    </recommendedName>
</protein>
<sequence length="70" mass="7984">MTNDRTSTRPWLPDEEAELLSLFGAGATAEEVGERLGRTRQAVYARLQRFQKQRGRASRTIGKFFAQLLE</sequence>
<evidence type="ECO:0000313" key="1">
    <source>
        <dbReference type="EMBL" id="OSJ36908.1"/>
    </source>
</evidence>
<dbReference type="Gene3D" id="1.10.10.60">
    <property type="entry name" value="Homeodomain-like"/>
    <property type="match status" value="1"/>
</dbReference>
<evidence type="ECO:0008006" key="3">
    <source>
        <dbReference type="Google" id="ProtNLM"/>
    </source>
</evidence>
<gene>
    <name evidence="1" type="ORF">BSZ19_01930</name>
</gene>
<dbReference type="Proteomes" id="UP000193335">
    <property type="component" value="Unassembled WGS sequence"/>
</dbReference>
<name>A0A1Y2JXI9_BRAJP</name>
<proteinExistence type="predicted"/>
<dbReference type="EMBL" id="NAFL01000162">
    <property type="protein sequence ID" value="OSJ36908.1"/>
    <property type="molecule type" value="Genomic_DNA"/>
</dbReference>
<reference evidence="1 2" key="1">
    <citation type="submission" date="2017-03" db="EMBL/GenBank/DDBJ databases">
        <title>Whole genome sequences of fourteen strains of Bradyrhizobium canariense and one strain of Bradyrhizobium japonicum isolated from Lupinus (Papilionoideae: Genisteae) species in Algeria.</title>
        <authorList>
            <person name="Crovadore J."/>
            <person name="Chekireb D."/>
            <person name="Brachmann A."/>
            <person name="Chablais R."/>
            <person name="Cochard B."/>
            <person name="Lefort F."/>
        </authorList>
    </citation>
    <scope>NUCLEOTIDE SEQUENCE [LARGE SCALE GENOMIC DNA]</scope>
    <source>
        <strain evidence="1 2">UBMA197</strain>
    </source>
</reference>
<organism evidence="1 2">
    <name type="scientific">Bradyrhizobium japonicum</name>
    <dbReference type="NCBI Taxonomy" id="375"/>
    <lineage>
        <taxon>Bacteria</taxon>
        <taxon>Pseudomonadati</taxon>
        <taxon>Pseudomonadota</taxon>
        <taxon>Alphaproteobacteria</taxon>
        <taxon>Hyphomicrobiales</taxon>
        <taxon>Nitrobacteraceae</taxon>
        <taxon>Bradyrhizobium</taxon>
    </lineage>
</organism>
<dbReference type="AlphaFoldDB" id="A0A1Y2JXI9"/>
<evidence type="ECO:0000313" key="2">
    <source>
        <dbReference type="Proteomes" id="UP000193335"/>
    </source>
</evidence>
<comment type="caution">
    <text evidence="1">The sequence shown here is derived from an EMBL/GenBank/DDBJ whole genome shotgun (WGS) entry which is preliminary data.</text>
</comment>
<accession>A0A1Y2JXI9</accession>